<organism evidence="1 2">
    <name type="scientific">Ricinus communis</name>
    <name type="common">Castor bean</name>
    <dbReference type="NCBI Taxonomy" id="3988"/>
    <lineage>
        <taxon>Eukaryota</taxon>
        <taxon>Viridiplantae</taxon>
        <taxon>Streptophyta</taxon>
        <taxon>Embryophyta</taxon>
        <taxon>Tracheophyta</taxon>
        <taxon>Spermatophyta</taxon>
        <taxon>Magnoliopsida</taxon>
        <taxon>eudicotyledons</taxon>
        <taxon>Gunneridae</taxon>
        <taxon>Pentapetalae</taxon>
        <taxon>rosids</taxon>
        <taxon>fabids</taxon>
        <taxon>Malpighiales</taxon>
        <taxon>Euphorbiaceae</taxon>
        <taxon>Acalyphoideae</taxon>
        <taxon>Acalypheae</taxon>
        <taxon>Ricinus</taxon>
    </lineage>
</organism>
<gene>
    <name evidence="1" type="ORF">RCOM_0101330</name>
</gene>
<dbReference type="AlphaFoldDB" id="B9T2H9"/>
<protein>
    <submittedName>
        <fullName evidence="1">Uncharacterized protein</fullName>
    </submittedName>
</protein>
<dbReference type="Proteomes" id="UP000008311">
    <property type="component" value="Unassembled WGS sequence"/>
</dbReference>
<sequence>MEGEKGKEIKRNASKWKELAYEAVDEGGSFDKNIDDLRNGVAGGSCYTKQINNNYLPIYKG</sequence>
<accession>B9T2H9</accession>
<evidence type="ECO:0000313" key="1">
    <source>
        <dbReference type="EMBL" id="EEF29934.1"/>
    </source>
</evidence>
<dbReference type="EMBL" id="EQ974382">
    <property type="protein sequence ID" value="EEF29934.1"/>
    <property type="molecule type" value="Genomic_DNA"/>
</dbReference>
<dbReference type="InParanoid" id="B9T2H9"/>
<reference evidence="2" key="1">
    <citation type="journal article" date="2010" name="Nat. Biotechnol.">
        <title>Draft genome sequence of the oilseed species Ricinus communis.</title>
        <authorList>
            <person name="Chan A.P."/>
            <person name="Crabtree J."/>
            <person name="Zhao Q."/>
            <person name="Lorenzi H."/>
            <person name="Orvis J."/>
            <person name="Puiu D."/>
            <person name="Melake-Berhan A."/>
            <person name="Jones K.M."/>
            <person name="Redman J."/>
            <person name="Chen G."/>
            <person name="Cahoon E.B."/>
            <person name="Gedil M."/>
            <person name="Stanke M."/>
            <person name="Haas B.J."/>
            <person name="Wortman J.R."/>
            <person name="Fraser-Liggett C.M."/>
            <person name="Ravel J."/>
            <person name="Rabinowicz P.D."/>
        </authorList>
    </citation>
    <scope>NUCLEOTIDE SEQUENCE [LARGE SCALE GENOMIC DNA]</scope>
    <source>
        <strain evidence="2">cv. Hale</strain>
    </source>
</reference>
<evidence type="ECO:0000313" key="2">
    <source>
        <dbReference type="Proteomes" id="UP000008311"/>
    </source>
</evidence>
<name>B9T2H9_RICCO</name>
<proteinExistence type="predicted"/>
<dbReference type="Gene3D" id="3.40.50.2000">
    <property type="entry name" value="Glycogen Phosphorylase B"/>
    <property type="match status" value="2"/>
</dbReference>
<keyword evidence="2" id="KW-1185">Reference proteome</keyword>